<organism evidence="15 16">
    <name type="scientific">Jeotgalibaca ciconiae</name>
    <dbReference type="NCBI Taxonomy" id="2496265"/>
    <lineage>
        <taxon>Bacteria</taxon>
        <taxon>Bacillati</taxon>
        <taxon>Bacillota</taxon>
        <taxon>Bacilli</taxon>
        <taxon>Lactobacillales</taxon>
        <taxon>Carnobacteriaceae</taxon>
        <taxon>Jeotgalibaca</taxon>
    </lineage>
</organism>
<keyword evidence="9 11" id="KW-0862">Zinc</keyword>
<feature type="domain" description="Peptidase M20 dimerisation" evidence="14">
    <location>
        <begin position="210"/>
        <end position="305"/>
    </location>
</feature>
<dbReference type="InterPro" id="IPR002933">
    <property type="entry name" value="Peptidase_M20"/>
</dbReference>
<feature type="active site" evidence="11 12">
    <location>
        <position position="83"/>
    </location>
</feature>
<dbReference type="HAMAP" id="MF_00550">
    <property type="entry name" value="Aminopeptidase_M20"/>
    <property type="match status" value="1"/>
</dbReference>
<comment type="cofactor">
    <cofactor evidence="11 13">
        <name>Zn(2+)</name>
        <dbReference type="ChEBI" id="CHEBI:29105"/>
    </cofactor>
    <text evidence="11 13">Binds 2 Zn(2+) ions per subunit.</text>
</comment>
<dbReference type="KEGG" id="jeh:EJN90_12145"/>
<dbReference type="AlphaFoldDB" id="A0A3Q9BLM9"/>
<dbReference type="NCBIfam" id="NF003976">
    <property type="entry name" value="PRK05469.1"/>
    <property type="match status" value="1"/>
</dbReference>
<reference evidence="16" key="1">
    <citation type="submission" date="2018-12" db="EMBL/GenBank/DDBJ databases">
        <title>Complete genome sequencing of Jeotgalibaca sp. H21T32.</title>
        <authorList>
            <person name="Bae J.-W."/>
            <person name="Lee S.-Y."/>
        </authorList>
    </citation>
    <scope>NUCLEOTIDE SEQUENCE [LARGE SCALE GENOMIC DNA]</scope>
    <source>
        <strain evidence="16">H21T32</strain>
    </source>
</reference>
<gene>
    <name evidence="11 15" type="primary">pepT</name>
    <name evidence="15" type="ORF">EJN90_12145</name>
</gene>
<evidence type="ECO:0000256" key="1">
    <source>
        <dbReference type="ARBA" id="ARBA00000870"/>
    </source>
</evidence>
<dbReference type="Proteomes" id="UP000273326">
    <property type="component" value="Chromosome"/>
</dbReference>
<evidence type="ECO:0000259" key="14">
    <source>
        <dbReference type="Pfam" id="PF07687"/>
    </source>
</evidence>
<feature type="binding site" evidence="11 13">
    <location>
        <position position="81"/>
    </location>
    <ligand>
        <name>Zn(2+)</name>
        <dbReference type="ChEBI" id="CHEBI:29105"/>
        <label>1</label>
    </ligand>
</feature>
<evidence type="ECO:0000256" key="2">
    <source>
        <dbReference type="ARBA" id="ARBA00004496"/>
    </source>
</evidence>
<dbReference type="EC" id="3.4.11.4" evidence="11"/>
<dbReference type="EMBL" id="CP034465">
    <property type="protein sequence ID" value="AZP05331.1"/>
    <property type="molecule type" value="Genomic_DNA"/>
</dbReference>
<evidence type="ECO:0000256" key="8">
    <source>
        <dbReference type="ARBA" id="ARBA00022801"/>
    </source>
</evidence>
<evidence type="ECO:0000256" key="7">
    <source>
        <dbReference type="ARBA" id="ARBA00022723"/>
    </source>
</evidence>
<name>A0A3Q9BLM9_9LACT</name>
<feature type="binding site" evidence="11 13">
    <location>
        <position position="143"/>
    </location>
    <ligand>
        <name>Zn(2+)</name>
        <dbReference type="ChEBI" id="CHEBI:29105"/>
        <label>2</label>
    </ligand>
</feature>
<dbReference type="Pfam" id="PF01546">
    <property type="entry name" value="Peptidase_M20"/>
    <property type="match status" value="1"/>
</dbReference>
<dbReference type="NCBIfam" id="NF009920">
    <property type="entry name" value="PRK13381.1"/>
    <property type="match status" value="1"/>
</dbReference>
<dbReference type="InterPro" id="IPR001261">
    <property type="entry name" value="ArgE/DapE_CS"/>
</dbReference>
<evidence type="ECO:0000256" key="11">
    <source>
        <dbReference type="HAMAP-Rule" id="MF_00550"/>
    </source>
</evidence>
<accession>A0A3Q9BLM9</accession>
<feature type="binding site" evidence="11 13">
    <location>
        <position position="143"/>
    </location>
    <ligand>
        <name>Zn(2+)</name>
        <dbReference type="ChEBI" id="CHEBI:29105"/>
        <label>1</label>
    </ligand>
</feature>
<dbReference type="PANTHER" id="PTHR42994:SF1">
    <property type="entry name" value="PEPTIDASE T"/>
    <property type="match status" value="1"/>
</dbReference>
<proteinExistence type="inferred from homology"/>
<feature type="active site" description="Proton acceptor" evidence="11 12">
    <location>
        <position position="177"/>
    </location>
</feature>
<dbReference type="InterPro" id="IPR010161">
    <property type="entry name" value="Peptidase_M20B"/>
</dbReference>
<dbReference type="GO" id="GO:0005829">
    <property type="term" value="C:cytosol"/>
    <property type="evidence" value="ECO:0007669"/>
    <property type="project" value="TreeGrafter"/>
</dbReference>
<dbReference type="OrthoDB" id="9804934at2"/>
<dbReference type="Gene3D" id="3.40.630.10">
    <property type="entry name" value="Zn peptidases"/>
    <property type="match status" value="1"/>
</dbReference>
<dbReference type="Gene3D" id="3.30.70.360">
    <property type="match status" value="1"/>
</dbReference>
<dbReference type="GO" id="GO:0006508">
    <property type="term" value="P:proteolysis"/>
    <property type="evidence" value="ECO:0007669"/>
    <property type="project" value="UniProtKB-UniRule"/>
</dbReference>
<dbReference type="GO" id="GO:0045148">
    <property type="term" value="F:tripeptide aminopeptidase activity"/>
    <property type="evidence" value="ECO:0007669"/>
    <property type="project" value="UniProtKB-UniRule"/>
</dbReference>
<keyword evidence="10 11" id="KW-0482">Metalloprotease</keyword>
<dbReference type="NCBIfam" id="TIGR01882">
    <property type="entry name" value="peptidase-T"/>
    <property type="match status" value="1"/>
</dbReference>
<evidence type="ECO:0000256" key="12">
    <source>
        <dbReference type="PIRSR" id="PIRSR037215-1"/>
    </source>
</evidence>
<keyword evidence="7 11" id="KW-0479">Metal-binding</keyword>
<dbReference type="GO" id="GO:0008270">
    <property type="term" value="F:zinc ion binding"/>
    <property type="evidence" value="ECO:0007669"/>
    <property type="project" value="UniProtKB-UniRule"/>
</dbReference>
<dbReference type="FunFam" id="3.30.70.360:FF:000002">
    <property type="entry name" value="Peptidase T"/>
    <property type="match status" value="1"/>
</dbReference>
<keyword evidence="16" id="KW-1185">Reference proteome</keyword>
<protein>
    <recommendedName>
        <fullName evidence="11">Peptidase T</fullName>
        <ecNumber evidence="11">3.4.11.4</ecNumber>
    </recommendedName>
    <alternativeName>
        <fullName evidence="11">Aminotripeptidase</fullName>
        <shortName evidence="11">Tripeptidase</shortName>
    </alternativeName>
    <alternativeName>
        <fullName evidence="11">Tripeptide aminopeptidase</fullName>
    </alternativeName>
</protein>
<dbReference type="Pfam" id="PF07687">
    <property type="entry name" value="M20_dimer"/>
    <property type="match status" value="1"/>
</dbReference>
<evidence type="ECO:0000256" key="5">
    <source>
        <dbReference type="ARBA" id="ARBA00022490"/>
    </source>
</evidence>
<comment type="function">
    <text evidence="11">Cleaves the N-terminal amino acid of tripeptides.</text>
</comment>
<evidence type="ECO:0000256" key="3">
    <source>
        <dbReference type="ARBA" id="ARBA00009692"/>
    </source>
</evidence>
<keyword evidence="4 11" id="KW-0031">Aminopeptidase</keyword>
<keyword evidence="6 11" id="KW-0645">Protease</keyword>
<evidence type="ECO:0000256" key="10">
    <source>
        <dbReference type="ARBA" id="ARBA00023049"/>
    </source>
</evidence>
<dbReference type="PROSITE" id="PS00758">
    <property type="entry name" value="ARGE_DAPE_CPG2_1"/>
    <property type="match status" value="1"/>
</dbReference>
<feature type="binding site" evidence="11 13">
    <location>
        <position position="200"/>
    </location>
    <ligand>
        <name>Zn(2+)</name>
        <dbReference type="ChEBI" id="CHEBI:29105"/>
        <label>1</label>
    </ligand>
</feature>
<dbReference type="PIRSF" id="PIRSF037215">
    <property type="entry name" value="Peptidase_M20B"/>
    <property type="match status" value="1"/>
</dbReference>
<dbReference type="PROSITE" id="PS00759">
    <property type="entry name" value="ARGE_DAPE_CPG2_2"/>
    <property type="match status" value="1"/>
</dbReference>
<dbReference type="GO" id="GO:0008237">
    <property type="term" value="F:metallopeptidase activity"/>
    <property type="evidence" value="ECO:0007669"/>
    <property type="project" value="UniProtKB-KW"/>
</dbReference>
<dbReference type="GO" id="GO:0043171">
    <property type="term" value="P:peptide catabolic process"/>
    <property type="evidence" value="ECO:0007669"/>
    <property type="project" value="UniProtKB-UniRule"/>
</dbReference>
<evidence type="ECO:0000256" key="9">
    <source>
        <dbReference type="ARBA" id="ARBA00022833"/>
    </source>
</evidence>
<dbReference type="PANTHER" id="PTHR42994">
    <property type="entry name" value="PEPTIDASE T"/>
    <property type="match status" value="1"/>
</dbReference>
<evidence type="ECO:0000313" key="15">
    <source>
        <dbReference type="EMBL" id="AZP05331.1"/>
    </source>
</evidence>
<evidence type="ECO:0000256" key="4">
    <source>
        <dbReference type="ARBA" id="ARBA00022438"/>
    </source>
</evidence>
<comment type="similarity">
    <text evidence="3 11">Belongs to the peptidase M20B family.</text>
</comment>
<evidence type="ECO:0000256" key="13">
    <source>
        <dbReference type="PIRSR" id="PIRSR037215-2"/>
    </source>
</evidence>
<dbReference type="RefSeq" id="WP_126111618.1">
    <property type="nucleotide sequence ID" value="NZ_CP034465.1"/>
</dbReference>
<evidence type="ECO:0000256" key="6">
    <source>
        <dbReference type="ARBA" id="ARBA00022670"/>
    </source>
</evidence>
<feature type="binding site" evidence="11 13">
    <location>
        <position position="382"/>
    </location>
    <ligand>
        <name>Zn(2+)</name>
        <dbReference type="ChEBI" id="CHEBI:29105"/>
        <label>2</label>
    </ligand>
</feature>
<evidence type="ECO:0000313" key="16">
    <source>
        <dbReference type="Proteomes" id="UP000273326"/>
    </source>
</evidence>
<comment type="subcellular location">
    <subcellularLocation>
        <location evidence="2 11">Cytoplasm</location>
    </subcellularLocation>
</comment>
<dbReference type="InterPro" id="IPR036264">
    <property type="entry name" value="Bact_exopeptidase_dim_dom"/>
</dbReference>
<dbReference type="SUPFAM" id="SSF55031">
    <property type="entry name" value="Bacterial exopeptidase dimerisation domain"/>
    <property type="match status" value="1"/>
</dbReference>
<dbReference type="SUPFAM" id="SSF53187">
    <property type="entry name" value="Zn-dependent exopeptidases"/>
    <property type="match status" value="1"/>
</dbReference>
<keyword evidence="5 11" id="KW-0963">Cytoplasm</keyword>
<comment type="catalytic activity">
    <reaction evidence="1 11">
        <text>Release of the N-terminal residue from a tripeptide.</text>
        <dbReference type="EC" id="3.4.11.4"/>
    </reaction>
</comment>
<dbReference type="CDD" id="cd03892">
    <property type="entry name" value="M20_peptT"/>
    <property type="match status" value="1"/>
</dbReference>
<keyword evidence="8 11" id="KW-0378">Hydrolase</keyword>
<feature type="binding site" evidence="11 13">
    <location>
        <position position="178"/>
    </location>
    <ligand>
        <name>Zn(2+)</name>
        <dbReference type="ChEBI" id="CHEBI:29105"/>
        <label>2</label>
    </ligand>
</feature>
<sequence>MQEQLINRLLTYTKFDTRSDENSETVPSTASQIAFAKEILIPELEKIGMSAIQYNPENGFVTAHIPASTDEKLPAIGFIAHMDTADFESKNVNPQIHENYDGEAIILNKEKNIVLSPEDFPNLKNYQGQTLITTDGNTLLGADDKAGIAEIMTAMEIILADTTIKHGEVRVAFGPDEEIGKGADLFDVEAFACDFAYTMDGGPVGELQFESFNAAQAVVEIQGKNVHPGTAKDTMVNAITLAMEYNSYLPEKQTPEKTDQREGFYHLLGIEGTVEESKMVYIIRDHDRRLFEEKKKNMQEIAEKMNQAFKEPRINIEIADQYYNMGELLEKDMRPVTLAEKAMKSLSIEPIIEPIRGGTDGSKLTYMGLPTPNIFAGGENFHGRYEFVAAESMVKATDVIVEIIRQSQHYSEL</sequence>
<dbReference type="InterPro" id="IPR011650">
    <property type="entry name" value="Peptidase_M20_dimer"/>
</dbReference>